<dbReference type="AlphaFoldDB" id="A0A146F6D4"/>
<comment type="caution">
    <text evidence="1">The sequence shown here is derived from an EMBL/GenBank/DDBJ whole genome shotgun (WGS) entry which is preliminary data.</text>
</comment>
<reference evidence="2" key="2">
    <citation type="submission" date="2016-02" db="EMBL/GenBank/DDBJ databases">
        <title>Genome sequencing of Aspergillus luchuensis NBRC 4314.</title>
        <authorList>
            <person name="Yamada O."/>
        </authorList>
    </citation>
    <scope>NUCLEOTIDE SEQUENCE [LARGE SCALE GENOMIC DNA]</scope>
    <source>
        <strain evidence="2">RIB 2604</strain>
    </source>
</reference>
<evidence type="ECO:0000313" key="1">
    <source>
        <dbReference type="EMBL" id="GAT21615.1"/>
    </source>
</evidence>
<gene>
    <name evidence="1" type="ORF">RIB2604_01005060</name>
</gene>
<sequence>MSGIVFTMTKVMLSEAPSQTLLMPTHHFTIAVHASGLEGCGGRGDIWEEEGGGCRVGGALSNVPFCFHHE</sequence>
<reference evidence="1 2" key="1">
    <citation type="journal article" date="2016" name="DNA Res.">
        <title>Genome sequence of Aspergillus luchuensis NBRC 4314.</title>
        <authorList>
            <person name="Yamada O."/>
            <person name="Machida M."/>
            <person name="Hosoyama A."/>
            <person name="Goto M."/>
            <person name="Takahashi T."/>
            <person name="Futagami T."/>
            <person name="Yamagata Y."/>
            <person name="Takeuchi M."/>
            <person name="Kobayashi T."/>
            <person name="Koike H."/>
            <person name="Abe K."/>
            <person name="Asai K."/>
            <person name="Arita M."/>
            <person name="Fujita N."/>
            <person name="Fukuda K."/>
            <person name="Higa K."/>
            <person name="Horikawa H."/>
            <person name="Ishikawa T."/>
            <person name="Jinno K."/>
            <person name="Kato Y."/>
            <person name="Kirimura K."/>
            <person name="Mizutani O."/>
            <person name="Nakasone K."/>
            <person name="Sano M."/>
            <person name="Shiraishi Y."/>
            <person name="Tsukahara M."/>
            <person name="Gomi K."/>
        </authorList>
    </citation>
    <scope>NUCLEOTIDE SEQUENCE [LARGE SCALE GENOMIC DNA]</scope>
    <source>
        <strain evidence="1 2">RIB 2604</strain>
    </source>
</reference>
<organism evidence="1 2">
    <name type="scientific">Aspergillus kawachii</name>
    <name type="common">White koji mold</name>
    <name type="synonym">Aspergillus awamori var. kawachi</name>
    <dbReference type="NCBI Taxonomy" id="1069201"/>
    <lineage>
        <taxon>Eukaryota</taxon>
        <taxon>Fungi</taxon>
        <taxon>Dikarya</taxon>
        <taxon>Ascomycota</taxon>
        <taxon>Pezizomycotina</taxon>
        <taxon>Eurotiomycetes</taxon>
        <taxon>Eurotiomycetidae</taxon>
        <taxon>Eurotiales</taxon>
        <taxon>Aspergillaceae</taxon>
        <taxon>Aspergillus</taxon>
        <taxon>Aspergillus subgen. Circumdati</taxon>
    </lineage>
</organism>
<dbReference type="EMBL" id="BCWF01000010">
    <property type="protein sequence ID" value="GAT21615.1"/>
    <property type="molecule type" value="Genomic_DNA"/>
</dbReference>
<name>A0A146F6D4_ASPKA</name>
<evidence type="ECO:0000313" key="2">
    <source>
        <dbReference type="Proteomes" id="UP000075230"/>
    </source>
</evidence>
<protein>
    <submittedName>
        <fullName evidence="1">Uncharacterized protein</fullName>
    </submittedName>
</protein>
<proteinExistence type="predicted"/>
<accession>A0A146F6D4</accession>
<dbReference type="Proteomes" id="UP000075230">
    <property type="component" value="Unassembled WGS sequence"/>
</dbReference>